<proteinExistence type="predicted"/>
<keyword evidence="3" id="KW-1185">Reference proteome</keyword>
<dbReference type="GeneID" id="20321506"/>
<gene>
    <name evidence="2" type="ORF">T265_07327</name>
</gene>
<feature type="compositionally biased region" description="Polar residues" evidence="1">
    <location>
        <begin position="328"/>
        <end position="341"/>
    </location>
</feature>
<feature type="compositionally biased region" description="Low complexity" evidence="1">
    <location>
        <begin position="342"/>
        <end position="357"/>
    </location>
</feature>
<name>A0A074ZPD1_OPIVI</name>
<dbReference type="RefSeq" id="XP_009171083.1">
    <property type="nucleotide sequence ID" value="XM_009172819.1"/>
</dbReference>
<dbReference type="EMBL" id="KL596785">
    <property type="protein sequence ID" value="KER25165.1"/>
    <property type="molecule type" value="Genomic_DNA"/>
</dbReference>
<feature type="region of interest" description="Disordered" evidence="1">
    <location>
        <begin position="320"/>
        <end position="357"/>
    </location>
</feature>
<reference evidence="2 3" key="1">
    <citation type="submission" date="2013-11" db="EMBL/GenBank/DDBJ databases">
        <title>Opisthorchis viverrini - life in the bile duct.</title>
        <authorList>
            <person name="Young N.D."/>
            <person name="Nagarajan N."/>
            <person name="Lin S.J."/>
            <person name="Korhonen P.K."/>
            <person name="Jex A.R."/>
            <person name="Hall R.S."/>
            <person name="Safavi-Hemami H."/>
            <person name="Kaewkong W."/>
            <person name="Bertrand D."/>
            <person name="Gao S."/>
            <person name="Seet Q."/>
            <person name="Wongkham S."/>
            <person name="Teh B.T."/>
            <person name="Wongkham C."/>
            <person name="Intapan P.M."/>
            <person name="Maleewong W."/>
            <person name="Yang X."/>
            <person name="Hu M."/>
            <person name="Wang Z."/>
            <person name="Hofmann A."/>
            <person name="Sternberg P.W."/>
            <person name="Tan P."/>
            <person name="Wang J."/>
            <person name="Gasser R.B."/>
        </authorList>
    </citation>
    <scope>NUCLEOTIDE SEQUENCE [LARGE SCALE GENOMIC DNA]</scope>
</reference>
<dbReference type="KEGG" id="ovi:T265_07327"/>
<accession>A0A074ZPD1</accession>
<evidence type="ECO:0000313" key="3">
    <source>
        <dbReference type="Proteomes" id="UP000054324"/>
    </source>
</evidence>
<dbReference type="CTD" id="20321506"/>
<evidence type="ECO:0000313" key="2">
    <source>
        <dbReference type="EMBL" id="KER25165.1"/>
    </source>
</evidence>
<protein>
    <submittedName>
        <fullName evidence="2">Uncharacterized protein</fullName>
    </submittedName>
</protein>
<dbReference type="Proteomes" id="UP000054324">
    <property type="component" value="Unassembled WGS sequence"/>
</dbReference>
<feature type="region of interest" description="Disordered" evidence="1">
    <location>
        <begin position="265"/>
        <end position="302"/>
    </location>
</feature>
<feature type="compositionally biased region" description="Basic and acidic residues" evidence="1">
    <location>
        <begin position="279"/>
        <end position="294"/>
    </location>
</feature>
<organism evidence="2 3">
    <name type="scientific">Opisthorchis viverrini</name>
    <name type="common">Southeast Asian liver fluke</name>
    <dbReference type="NCBI Taxonomy" id="6198"/>
    <lineage>
        <taxon>Eukaryota</taxon>
        <taxon>Metazoa</taxon>
        <taxon>Spiralia</taxon>
        <taxon>Lophotrochozoa</taxon>
        <taxon>Platyhelminthes</taxon>
        <taxon>Trematoda</taxon>
        <taxon>Digenea</taxon>
        <taxon>Opisthorchiida</taxon>
        <taxon>Opisthorchiata</taxon>
        <taxon>Opisthorchiidae</taxon>
        <taxon>Opisthorchis</taxon>
    </lineage>
</organism>
<sequence>MGPSSGIEDRIGFGTGKYSGPLVVVNAEPFPTATAMRLANCNWVEKSLVVTAGRGNGPKEANNEESVGINPEGMRDVNPTRDSAINEGKETATLGKLSGVLKPSNVPEVNGCACGLRVGFGSTVVGKRVVLDRGDRLCVGEESGNVYTLAGSLLVLGKYRDVDLGARWPPERLGSGFAENLENCFVFCGLREVSDENDKRLLDEVARRHIWLDCDVTGLTVFGTVGFTILSLELRVPLPIAGVTEQAEAGFVHVEMGVNTILGGDEVAEEPDPTGVHGRIGEAGDRSIGVDERRGGKRRPGELGASAALLTAASVASKSKTDVELDGSMSTAELGSDLVTTGSSSEEAGGNEELNSGVGDGLVLKEELVMVDSSVMVLNSRTSGVASTCDARGSVETSNIEFGATFSSAQPVAPSLAYEETTTPCRLGCRSLDSVLGRHQRTSSCLLPLLGSIYTRGLWEPEIAQWLGRETTDWKVHGSNSIQTSRLLLTRPG</sequence>
<feature type="region of interest" description="Disordered" evidence="1">
    <location>
        <begin position="54"/>
        <end position="77"/>
    </location>
</feature>
<dbReference type="AlphaFoldDB" id="A0A074ZPD1"/>
<evidence type="ECO:0000256" key="1">
    <source>
        <dbReference type="SAM" id="MobiDB-lite"/>
    </source>
</evidence>